<keyword evidence="1" id="KW-0732">Signal</keyword>
<dbReference type="SUPFAM" id="SSF52833">
    <property type="entry name" value="Thioredoxin-like"/>
    <property type="match status" value="1"/>
</dbReference>
<dbReference type="Gene3D" id="3.40.30.10">
    <property type="entry name" value="Glutaredoxin"/>
    <property type="match status" value="1"/>
</dbReference>
<protein>
    <submittedName>
        <fullName evidence="3">TlpA disulfide reductase family protein</fullName>
    </submittedName>
</protein>
<dbReference type="PANTHER" id="PTHR42852">
    <property type="entry name" value="THIOL:DISULFIDE INTERCHANGE PROTEIN DSBE"/>
    <property type="match status" value="1"/>
</dbReference>
<organism evidence="3 4">
    <name type="scientific">Stenotrophomonas bentonitica</name>
    <dbReference type="NCBI Taxonomy" id="1450134"/>
    <lineage>
        <taxon>Bacteria</taxon>
        <taxon>Pseudomonadati</taxon>
        <taxon>Pseudomonadota</taxon>
        <taxon>Gammaproteobacteria</taxon>
        <taxon>Lysobacterales</taxon>
        <taxon>Lysobacteraceae</taxon>
        <taxon>Stenotrophomonas</taxon>
    </lineage>
</organism>
<accession>A0ABU9JQ72</accession>
<evidence type="ECO:0000256" key="1">
    <source>
        <dbReference type="SAM" id="SignalP"/>
    </source>
</evidence>
<sequence>MTLALSGRVVAALFLASSLSVVLPAAAAATAPFPAEGVWRGEFNIDGDPIPFNFEVKGKRAQDATFTLLNGSRTDRFKVTPRDDGTFSVRMNTYDAVLEGKVSEDGKHLVGQYKDLVPSRNGARNLAFTAEQGAAWRFVKPGQDEAPAADLSGKWAVQTIDKAARQDKRNQVALLKQEGNRLSGVFMTVVGDTRELEGTVQGNRFYLSGFSGPSPLLIRGTIDEDGNIQGAFGSGIYNVVKFEAEKSDKVELPDPYKLTFLKDGQERIDFSFPDLQGKQVSLRDDKYRGKVVIVEVIGTWCPNCTDQTYFLAPWFKQNQHRGVEAVAVAFEQEDNFDYFKKTLTTFKDYFDIRYDIVFGGIADKKVATEKLKGLNYMAAFPTTIIIGRDGKVREIYTGYTGTVTGEYHQDYVARFNSLLDGLIAEPDPYAASAATATTTPALAVAP</sequence>
<name>A0ABU9JQ72_9GAMM</name>
<dbReference type="InterPro" id="IPR000866">
    <property type="entry name" value="AhpC/TSA"/>
</dbReference>
<dbReference type="InterPro" id="IPR050553">
    <property type="entry name" value="Thioredoxin_ResA/DsbE_sf"/>
</dbReference>
<evidence type="ECO:0000259" key="2">
    <source>
        <dbReference type="PROSITE" id="PS51352"/>
    </source>
</evidence>
<feature type="domain" description="Thioredoxin" evidence="2">
    <location>
        <begin position="261"/>
        <end position="417"/>
    </location>
</feature>
<dbReference type="Pfam" id="PF00578">
    <property type="entry name" value="AhpC-TSA"/>
    <property type="match status" value="1"/>
</dbReference>
<comment type="caution">
    <text evidence="3">The sequence shown here is derived from an EMBL/GenBank/DDBJ whole genome shotgun (WGS) entry which is preliminary data.</text>
</comment>
<feature type="signal peptide" evidence="1">
    <location>
        <begin position="1"/>
        <end position="27"/>
    </location>
</feature>
<dbReference type="EMBL" id="JBBYHY010000008">
    <property type="protein sequence ID" value="MEL3954996.1"/>
    <property type="molecule type" value="Genomic_DNA"/>
</dbReference>
<dbReference type="PANTHER" id="PTHR42852:SF17">
    <property type="entry name" value="THIOREDOXIN-LIKE PROTEIN HI_1115"/>
    <property type="match status" value="1"/>
</dbReference>
<feature type="chain" id="PRO_5047339166" evidence="1">
    <location>
        <begin position="28"/>
        <end position="446"/>
    </location>
</feature>
<dbReference type="InterPro" id="IPR036249">
    <property type="entry name" value="Thioredoxin-like_sf"/>
</dbReference>
<dbReference type="InterPro" id="IPR013766">
    <property type="entry name" value="Thioredoxin_domain"/>
</dbReference>
<keyword evidence="4" id="KW-1185">Reference proteome</keyword>
<evidence type="ECO:0000313" key="4">
    <source>
        <dbReference type="Proteomes" id="UP001455088"/>
    </source>
</evidence>
<dbReference type="PROSITE" id="PS51352">
    <property type="entry name" value="THIOREDOXIN_2"/>
    <property type="match status" value="1"/>
</dbReference>
<dbReference type="Proteomes" id="UP001455088">
    <property type="component" value="Unassembled WGS sequence"/>
</dbReference>
<proteinExistence type="predicted"/>
<reference evidence="3 4" key="1">
    <citation type="submission" date="2024-04" db="EMBL/GenBank/DDBJ databases">
        <title>Bacterial endophytes with biocontrol capabilities against important plant pathogens.</title>
        <authorList>
            <person name="Alayande K.A."/>
        </authorList>
    </citation>
    <scope>NUCLEOTIDE SEQUENCE [LARGE SCALE GENOMIC DNA]</scope>
    <source>
        <strain evidence="3 4">KV22</strain>
    </source>
</reference>
<dbReference type="CDD" id="cd02966">
    <property type="entry name" value="TlpA_like_family"/>
    <property type="match status" value="1"/>
</dbReference>
<gene>
    <name evidence="3" type="ORF">AAE039_15665</name>
</gene>
<dbReference type="RefSeq" id="WP_341987265.1">
    <property type="nucleotide sequence ID" value="NZ_JBBYHY010000008.1"/>
</dbReference>
<evidence type="ECO:0000313" key="3">
    <source>
        <dbReference type="EMBL" id="MEL3954996.1"/>
    </source>
</evidence>